<gene>
    <name evidence="2" type="ORF">OUY18_13045</name>
</gene>
<dbReference type="SUPFAM" id="SSF51569">
    <property type="entry name" value="Aldolase"/>
    <property type="match status" value="1"/>
</dbReference>
<accession>A0ABT4BWA3</accession>
<reference evidence="2 3" key="1">
    <citation type="submission" date="2022-11" db="EMBL/GenBank/DDBJ databases">
        <authorList>
            <person name="Caiyu Z."/>
        </authorList>
    </citation>
    <scope>NUCLEOTIDE SEQUENCE [LARGE SCALE GENOMIC DNA]</scope>
    <source>
        <strain evidence="2 3">YR-4</strain>
    </source>
</reference>
<protein>
    <submittedName>
        <fullName evidence="2">Class II D-tagatose-bisphosphate aldolase, non-catalytic subunit</fullName>
    </submittedName>
</protein>
<dbReference type="InterPro" id="IPR012062">
    <property type="entry name" value="GatZ/KbaZ-like"/>
</dbReference>
<dbReference type="Gene3D" id="3.20.20.70">
    <property type="entry name" value="Aldolase class I"/>
    <property type="match status" value="1"/>
</dbReference>
<sequence length="436" mass="48711">MHPLKEIIKKNKDGTPIGVCSVCSSNELVIESAMEEALKYGSPLLVESTANQVNQFGGYTGMTPLMFREYVYKIAVKTGFPSDKVILGGDHLGPLTWKDEDAQDAMAKAKDLVADFVHAGFTKIHLDTSMKLRDDGDGILSAEVIAERGADLCAVAEKAFQSTEKGRQRPVYVIGSEVPIPGGAQTNEGLKVTSASDFAATVDLFKKSFLKRGLNEAWENVIAVVVQPGVEFGSNTVHDYNPNDSAELKRILKEYPTMVFEGHSTDYQKELSLRQMVEDGIAILKVGPALTFALRESLVALEFIEKDLLFGSNRLSNFSETLENVMLSDPGNWKNHYKGSDMQKRLARKYSYSDRCRYYLTDSKVKESMKRLINNLDSIEIPMPLISQYLPSQYWKIRNGQMRNQPIELVKGNIKDTLDHYYAAVTLRSNINQMHA</sequence>
<dbReference type="Proteomes" id="UP001082703">
    <property type="component" value="Unassembled WGS sequence"/>
</dbReference>
<dbReference type="Pfam" id="PF08013">
    <property type="entry name" value="GatZ_KbaZ-like"/>
    <property type="match status" value="1"/>
</dbReference>
<dbReference type="PANTHER" id="PTHR32502:SF2">
    <property type="entry name" value="D-TAGATOSE-1,6-BISPHOSPHATE ALDOLASE SUBUNIT KBAZ"/>
    <property type="match status" value="1"/>
</dbReference>
<dbReference type="PIRSF" id="PIRSF009264">
    <property type="entry name" value="TagBP_ald_AgaZ"/>
    <property type="match status" value="1"/>
</dbReference>
<organism evidence="2 3">
    <name type="scientific">Caproiciproducens galactitolivorans</name>
    <dbReference type="NCBI Taxonomy" id="642589"/>
    <lineage>
        <taxon>Bacteria</taxon>
        <taxon>Bacillati</taxon>
        <taxon>Bacillota</taxon>
        <taxon>Clostridia</taxon>
        <taxon>Eubacteriales</taxon>
        <taxon>Acutalibacteraceae</taxon>
        <taxon>Caproiciproducens</taxon>
    </lineage>
</organism>
<dbReference type="InterPro" id="IPR050303">
    <property type="entry name" value="GatZ_KbaZ_carbometab"/>
</dbReference>
<evidence type="ECO:0000256" key="1">
    <source>
        <dbReference type="ARBA" id="ARBA00005007"/>
    </source>
</evidence>
<dbReference type="RefSeq" id="WP_268059211.1">
    <property type="nucleotide sequence ID" value="NZ_JAPOHA010000017.1"/>
</dbReference>
<name>A0ABT4BWA3_9FIRM</name>
<dbReference type="Gene3D" id="1.10.400.20">
    <property type="entry name" value="putative tagatose 6-phosphate kinase domain like"/>
    <property type="match status" value="1"/>
</dbReference>
<dbReference type="PANTHER" id="PTHR32502">
    <property type="entry name" value="N-ACETYLGALACTOSAMINE PERMEASE II COMPONENT-RELATED"/>
    <property type="match status" value="1"/>
</dbReference>
<dbReference type="EMBL" id="JAPOHA010000017">
    <property type="protein sequence ID" value="MCY1715174.1"/>
    <property type="molecule type" value="Genomic_DNA"/>
</dbReference>
<comment type="caution">
    <text evidence="2">The sequence shown here is derived from an EMBL/GenBank/DDBJ whole genome shotgun (WGS) entry which is preliminary data.</text>
</comment>
<proteinExistence type="predicted"/>
<dbReference type="InterPro" id="IPR013785">
    <property type="entry name" value="Aldolase_TIM"/>
</dbReference>
<keyword evidence="3" id="KW-1185">Reference proteome</keyword>
<comment type="pathway">
    <text evidence="1">Carbohydrate metabolism.</text>
</comment>
<evidence type="ECO:0000313" key="2">
    <source>
        <dbReference type="EMBL" id="MCY1715174.1"/>
    </source>
</evidence>
<evidence type="ECO:0000313" key="3">
    <source>
        <dbReference type="Proteomes" id="UP001082703"/>
    </source>
</evidence>